<evidence type="ECO:0000313" key="2">
    <source>
        <dbReference type="Proteomes" id="UP000305709"/>
    </source>
</evidence>
<name>A0A5C4NID1_9RHOB</name>
<proteinExistence type="predicted"/>
<dbReference type="OrthoDB" id="237364at2"/>
<dbReference type="CDD" id="cd16413">
    <property type="entry name" value="DGQHR_domain"/>
    <property type="match status" value="1"/>
</dbReference>
<comment type="caution">
    <text evidence="1">The sequence shown here is derived from an EMBL/GenBank/DDBJ whole genome shotgun (WGS) entry which is preliminary data.</text>
</comment>
<protein>
    <submittedName>
        <fullName evidence="1">DGQHR domain-containing protein</fullName>
    </submittedName>
</protein>
<dbReference type="InterPro" id="IPR017601">
    <property type="entry name" value="DGQHR-contain_dom"/>
</dbReference>
<reference evidence="1 2" key="1">
    <citation type="submission" date="2019-06" db="EMBL/GenBank/DDBJ databases">
        <authorList>
            <person name="Jiang L."/>
        </authorList>
    </citation>
    <scope>NUCLEOTIDE SEQUENCE [LARGE SCALE GENOMIC DNA]</scope>
    <source>
        <strain evidence="1 2">YIM 48858</strain>
    </source>
</reference>
<dbReference type="RefSeq" id="WP_139080313.1">
    <property type="nucleotide sequence ID" value="NZ_VDFV01000002.1"/>
</dbReference>
<dbReference type="Pfam" id="PF14072">
    <property type="entry name" value="DndB"/>
    <property type="match status" value="1"/>
</dbReference>
<dbReference type="EMBL" id="VDFV01000002">
    <property type="protein sequence ID" value="TNC74353.1"/>
    <property type="molecule type" value="Genomic_DNA"/>
</dbReference>
<dbReference type="NCBIfam" id="TIGR03187">
    <property type="entry name" value="DGQHR"/>
    <property type="match status" value="1"/>
</dbReference>
<dbReference type="NCBIfam" id="NF041060">
    <property type="entry name" value="DpdB"/>
    <property type="match status" value="1"/>
</dbReference>
<evidence type="ECO:0000313" key="1">
    <source>
        <dbReference type="EMBL" id="TNC74353.1"/>
    </source>
</evidence>
<dbReference type="InterPro" id="IPR017642">
    <property type="entry name" value="DNA_S_mod_DndB"/>
</dbReference>
<dbReference type="Proteomes" id="UP000305709">
    <property type="component" value="Unassembled WGS sequence"/>
</dbReference>
<sequence>MSSKLTFSAIQARQSPRHTVLSFAARASDLKQFATIDRVARDTSGHLSGFQRPQIASHIREIKDYLDQADSILPNPIVVAFTRGTKVGQGVGPNCTLEIDVTSGPPGLVVDGQQRLSALMQLEEKDFEVLVSAIVCEDEAELRRQFVLVNNTRPLPKSLIYELLPGVEGLPMRLSNRAFASALTARLNYTLNSSLFTQIYQHTNPAGRIKDTAIQRVIMNSLNDGIMREFLRQSSEERGTKQCFDLISEFYRAVGMVFPEAWDPRQTPRTSRLVHGAGIIAMGYVMEVLALLEGARTATQFARGLGCLVDRTAWTSGSWDFGNGDHRNWRAIQNVNRDIVTLAQHLINIVRADMRTRRSESAEHALEREVSVRVAAAS</sequence>
<keyword evidence="2" id="KW-1185">Reference proteome</keyword>
<gene>
    <name evidence="1" type="ORF">FHG71_04010</name>
</gene>
<dbReference type="AlphaFoldDB" id="A0A5C4NID1"/>
<organism evidence="1 2">
    <name type="scientific">Rubellimicrobium roseum</name>
    <dbReference type="NCBI Taxonomy" id="687525"/>
    <lineage>
        <taxon>Bacteria</taxon>
        <taxon>Pseudomonadati</taxon>
        <taxon>Pseudomonadota</taxon>
        <taxon>Alphaproteobacteria</taxon>
        <taxon>Rhodobacterales</taxon>
        <taxon>Roseobacteraceae</taxon>
        <taxon>Rubellimicrobium</taxon>
    </lineage>
</organism>
<accession>A0A5C4NID1</accession>